<protein>
    <submittedName>
        <fullName evidence="4">DUF4781 domain-containing protein</fullName>
    </submittedName>
</protein>
<proteinExistence type="predicted"/>
<keyword evidence="1" id="KW-0812">Transmembrane</keyword>
<dbReference type="WBParaSite" id="PDA_v2.g9361.t1">
    <property type="protein sequence ID" value="PDA_v2.g9361.t1"/>
    <property type="gene ID" value="PDA_v2.g9361"/>
</dbReference>
<evidence type="ECO:0000313" key="4">
    <source>
        <dbReference type="WBParaSite" id="PDA_v2.g9361.t1"/>
    </source>
</evidence>
<keyword evidence="1" id="KW-0472">Membrane</keyword>
<dbReference type="Proteomes" id="UP000887578">
    <property type="component" value="Unplaced"/>
</dbReference>
<feature type="transmembrane region" description="Helical" evidence="1">
    <location>
        <begin position="187"/>
        <end position="207"/>
    </location>
</feature>
<keyword evidence="1" id="KW-1133">Transmembrane helix</keyword>
<organism evidence="3 4">
    <name type="scientific">Panagrolaimus davidi</name>
    <dbReference type="NCBI Taxonomy" id="227884"/>
    <lineage>
        <taxon>Eukaryota</taxon>
        <taxon>Metazoa</taxon>
        <taxon>Ecdysozoa</taxon>
        <taxon>Nematoda</taxon>
        <taxon>Chromadorea</taxon>
        <taxon>Rhabditida</taxon>
        <taxon>Tylenchina</taxon>
        <taxon>Panagrolaimomorpha</taxon>
        <taxon>Panagrolaimoidea</taxon>
        <taxon>Panagrolaimidae</taxon>
        <taxon>Panagrolaimus</taxon>
    </lineage>
</organism>
<feature type="domain" description="DUF4781" evidence="2">
    <location>
        <begin position="96"/>
        <end position="404"/>
    </location>
</feature>
<name>A0A914QZK7_9BILA</name>
<feature type="transmembrane region" description="Helical" evidence="1">
    <location>
        <begin position="329"/>
        <end position="348"/>
    </location>
</feature>
<evidence type="ECO:0000256" key="1">
    <source>
        <dbReference type="SAM" id="Phobius"/>
    </source>
</evidence>
<feature type="transmembrane region" description="Helical" evidence="1">
    <location>
        <begin position="296"/>
        <end position="317"/>
    </location>
</feature>
<feature type="transmembrane region" description="Helical" evidence="1">
    <location>
        <begin position="213"/>
        <end position="234"/>
    </location>
</feature>
<sequence length="716" mass="80828">MLVAYNCFSVQADLEDNSKYELQLEKEYEELIRDVECESLGILSMYSTQQRRKAKQLTKKIVSLEKKTTDRLYAAIIFVCILLFDSPDVEGKILPIPVIRILKESGGDGKSDKDLCWFVDLEGRAYKSWEDYLSDNKLPRGEICFPIDGIYSTRPINKDEKESAALLLDNAKTPACKLVKKIVSATNTAMTVASFGSLAIAVAGMAITVTPVVAVAGTSIAAASMIYGGTRSVSTLVDRGIHKQTLAPKDAESRGAWIGIAGVAFTAGSAHMTQILTHMAAYSNHVGKSMEYTTNFVNSGAIGVGAVGVVNQGYSVLKGFHKDQTFSTFALMQLSLSALLFTHSLVNFETAKSIIHKSKNHSLSEFENTLNGQKSRSDLKHVKQAAKGIKLDTLKRQKSTIRTVRQIDDPRDFFHKAYQLTDGNDKKDDEKFGFNKNGNLFINDTEFSAKNLSKLNKNKQDEILEDLNLLKFGRIKESEVASKIENWINASIEKEKGIEKIIQELPKNKESKMTLKILKLHIPALSKILEAVNNFDDFQQILSIAIEICESMGFQSPRSLFQIIVIIIYQSIKSDTDNQQSSDFFKMLDNSFVKNEIYDFILDFYLKQINSLDSNLSWKYLDIAQAKHDFKNYNLTMKNVGEKNLPLRIRDYWQKLQEFFDKTKPIKDKQIDEAVDPITYENDKYKGAVLCFQLSDEIMIKSVLYFHRKDNKLKIK</sequence>
<reference evidence="4" key="1">
    <citation type="submission" date="2022-11" db="UniProtKB">
        <authorList>
            <consortium name="WormBaseParasite"/>
        </authorList>
    </citation>
    <scope>IDENTIFICATION</scope>
</reference>
<dbReference type="InterPro" id="IPR031962">
    <property type="entry name" value="DUF4781"/>
</dbReference>
<evidence type="ECO:0000313" key="3">
    <source>
        <dbReference type="Proteomes" id="UP000887578"/>
    </source>
</evidence>
<dbReference type="PANTHER" id="PTHR21115:SF0">
    <property type="entry name" value="GH06117P-RELATED"/>
    <property type="match status" value="1"/>
</dbReference>
<dbReference type="PANTHER" id="PTHR21115">
    <property type="entry name" value="GH06117P-RELATED"/>
    <property type="match status" value="1"/>
</dbReference>
<dbReference type="Pfam" id="PF16013">
    <property type="entry name" value="DUF4781"/>
    <property type="match status" value="1"/>
</dbReference>
<accession>A0A914QZK7</accession>
<evidence type="ECO:0000259" key="2">
    <source>
        <dbReference type="Pfam" id="PF16013"/>
    </source>
</evidence>
<keyword evidence="3" id="KW-1185">Reference proteome</keyword>
<dbReference type="AlphaFoldDB" id="A0A914QZK7"/>
<feature type="transmembrane region" description="Helical" evidence="1">
    <location>
        <begin position="255"/>
        <end position="276"/>
    </location>
</feature>